<evidence type="ECO:0008006" key="4">
    <source>
        <dbReference type="Google" id="ProtNLM"/>
    </source>
</evidence>
<sequence length="340" mass="37693">MKRFQFSNYFNFALLISSFPLSSYAQNDQRPVYTPAQDYSEGISPFMNTAGKSLSAQRLSPSAFPEEAEIFCNYDNCILGLTKGLVIGGDVFGMAYAPLRQYMDPNWNSGTLYVLDVFGGFQILRDLEQKIFMNAQIGYRRINFNNNGITISNQGFTTSVNYSQSITPIYSQGISFSGYFAGNSNTNDQIDIANGTPNHGTFSDNTSYFYRISQKYPTYQFSLPADLELANWSSQQTGLAAPIRAYAHLEPFYVQNNISFNYNNVSLQKTEQNFGIRIAANGSYESSSGTSSGRFALLGSLGLDFSTSSVSTTQSGNADASVPQRRWLVPYVNVGGSWQF</sequence>
<protein>
    <recommendedName>
        <fullName evidence="4">Autotransporter domain-containing protein</fullName>
    </recommendedName>
</protein>
<keyword evidence="3" id="KW-1185">Reference proteome</keyword>
<reference evidence="2 3" key="1">
    <citation type="submission" date="2016-10" db="EMBL/GenBank/DDBJ databases">
        <title>Silvanigrella aquatica sp. nov., isolated from a freshwater lake located in the Black Forest, Germany, description of Silvanigrellaceae fam. nov., Silvanigrellales ord. nov., reclassification of the order Bdellovibrionales in the class Oligoflexia, reclassification of the families Bacteriovoracaceae and Halobacteriovoraceae in the new order Bacteriovoracales ord. nov., and reclassification of the family Pseudobacteriovoracaceae in the order Oligoflexiales.</title>
        <authorList>
            <person name="Hahn M.W."/>
            <person name="Schmidt J."/>
            <person name="Koll U."/>
            <person name="Rohde M."/>
            <person name="Verbag S."/>
            <person name="Pitt A."/>
            <person name="Nakai R."/>
            <person name="Naganuma T."/>
            <person name="Lang E."/>
        </authorList>
    </citation>
    <scope>NUCLEOTIDE SEQUENCE [LARGE SCALE GENOMIC DNA]</scope>
    <source>
        <strain evidence="2 3">MWH-Nonnen-W8red</strain>
    </source>
</reference>
<dbReference type="KEGG" id="saqi:AXG55_02635"/>
<dbReference type="EMBL" id="CP017834">
    <property type="protein sequence ID" value="APJ02874.1"/>
    <property type="molecule type" value="Genomic_DNA"/>
</dbReference>
<evidence type="ECO:0000256" key="1">
    <source>
        <dbReference type="SAM" id="SignalP"/>
    </source>
</evidence>
<feature type="signal peptide" evidence="1">
    <location>
        <begin position="1"/>
        <end position="25"/>
    </location>
</feature>
<keyword evidence="1" id="KW-0732">Signal</keyword>
<dbReference type="Proteomes" id="UP000184731">
    <property type="component" value="Chromosome"/>
</dbReference>
<dbReference type="AlphaFoldDB" id="A0A1L4CY56"/>
<dbReference type="OrthoDB" id="5290849at2"/>
<feature type="chain" id="PRO_5012905288" description="Autotransporter domain-containing protein" evidence="1">
    <location>
        <begin position="26"/>
        <end position="340"/>
    </location>
</feature>
<name>A0A1L4CY56_9BACT</name>
<accession>A0A1L4CY56</accession>
<dbReference type="RefSeq" id="WP_148696585.1">
    <property type="nucleotide sequence ID" value="NZ_CP017834.1"/>
</dbReference>
<dbReference type="STRING" id="1915309.AXG55_02635"/>
<organism evidence="2 3">
    <name type="scientific">Silvanigrella aquatica</name>
    <dbReference type="NCBI Taxonomy" id="1915309"/>
    <lineage>
        <taxon>Bacteria</taxon>
        <taxon>Pseudomonadati</taxon>
        <taxon>Bdellovibrionota</taxon>
        <taxon>Oligoflexia</taxon>
        <taxon>Silvanigrellales</taxon>
        <taxon>Silvanigrellaceae</taxon>
        <taxon>Silvanigrella</taxon>
    </lineage>
</organism>
<proteinExistence type="predicted"/>
<evidence type="ECO:0000313" key="2">
    <source>
        <dbReference type="EMBL" id="APJ02874.1"/>
    </source>
</evidence>
<gene>
    <name evidence="2" type="ORF">AXG55_02635</name>
</gene>
<evidence type="ECO:0000313" key="3">
    <source>
        <dbReference type="Proteomes" id="UP000184731"/>
    </source>
</evidence>